<dbReference type="Gene3D" id="3.90.1560.10">
    <property type="entry name" value="ComB-like"/>
    <property type="match status" value="1"/>
</dbReference>
<evidence type="ECO:0000313" key="9">
    <source>
        <dbReference type="EMBL" id="MBS2099758.1"/>
    </source>
</evidence>
<comment type="similarity">
    <text evidence="2 8">Belongs to the ComB family.</text>
</comment>
<evidence type="ECO:0000256" key="5">
    <source>
        <dbReference type="ARBA" id="ARBA00022801"/>
    </source>
</evidence>
<organism evidence="9 10">
    <name type="scientific">Carboxylicivirga linearis</name>
    <dbReference type="NCBI Taxonomy" id="1628157"/>
    <lineage>
        <taxon>Bacteria</taxon>
        <taxon>Pseudomonadati</taxon>
        <taxon>Bacteroidota</taxon>
        <taxon>Bacteroidia</taxon>
        <taxon>Marinilabiliales</taxon>
        <taxon>Marinilabiliaceae</taxon>
        <taxon>Carboxylicivirga</taxon>
    </lineage>
</organism>
<dbReference type="InterPro" id="IPR005238">
    <property type="entry name" value="ComB-like"/>
</dbReference>
<dbReference type="RefSeq" id="WP_212217001.1">
    <property type="nucleotide sequence ID" value="NZ_JAGUCO010000014.1"/>
</dbReference>
<evidence type="ECO:0000256" key="6">
    <source>
        <dbReference type="ARBA" id="ARBA00022842"/>
    </source>
</evidence>
<dbReference type="Proteomes" id="UP000708576">
    <property type="component" value="Unassembled WGS sequence"/>
</dbReference>
<evidence type="ECO:0000256" key="7">
    <source>
        <dbReference type="ARBA" id="ARBA00033711"/>
    </source>
</evidence>
<dbReference type="Pfam" id="PF04029">
    <property type="entry name" value="2-ph_phosp"/>
    <property type="match status" value="1"/>
</dbReference>
<sequence>MKIDVINTAQEVTSKKVKGKTSVVIDILRATSVMTTAIQNNATQIIPVLTPEDAFQIKSKKGNNTILGGERNAELIEGFDYGNSPLSYTKEVIENKCLIITTTNGTLAIKNAVESDELFIASFLNAQATVNQLINSNDIVLICSGNNGVYTLEDNLCAGFIISLLNAKLENVDLTDSAIASLSLYQSTKTNVVKLASKGYHYNVLKSKQFDDDLTECFTPNKYDVVLKWNGESIIKAV</sequence>
<dbReference type="EMBL" id="JAGUCO010000014">
    <property type="protein sequence ID" value="MBS2099758.1"/>
    <property type="molecule type" value="Genomic_DNA"/>
</dbReference>
<dbReference type="SUPFAM" id="SSF142823">
    <property type="entry name" value="ComB-like"/>
    <property type="match status" value="1"/>
</dbReference>
<dbReference type="PANTHER" id="PTHR37311">
    <property type="entry name" value="2-PHOSPHOSULFOLACTATE PHOSPHATASE-RELATED"/>
    <property type="match status" value="1"/>
</dbReference>
<proteinExistence type="inferred from homology"/>
<reference evidence="9 10" key="1">
    <citation type="journal article" date="2015" name="Int. J. Syst. Evol. Microbiol.">
        <title>Carboxylicivirga linearis sp. nov., isolated from a sea cucumber culture pond.</title>
        <authorList>
            <person name="Wang F.Q."/>
            <person name="Zhou Y.X."/>
            <person name="Lin X.Z."/>
            <person name="Chen G.J."/>
            <person name="Du Z.J."/>
        </authorList>
    </citation>
    <scope>NUCLEOTIDE SEQUENCE [LARGE SCALE GENOMIC DNA]</scope>
    <source>
        <strain evidence="9 10">FB218</strain>
    </source>
</reference>
<keyword evidence="6 8" id="KW-0460">Magnesium</keyword>
<evidence type="ECO:0000256" key="2">
    <source>
        <dbReference type="ARBA" id="ARBA00009997"/>
    </source>
</evidence>
<protein>
    <recommendedName>
        <fullName evidence="4 8">Probable 2-phosphosulfolactate phosphatase</fullName>
        <ecNumber evidence="3 8">3.1.3.71</ecNumber>
    </recommendedName>
</protein>
<evidence type="ECO:0000256" key="8">
    <source>
        <dbReference type="HAMAP-Rule" id="MF_00490"/>
    </source>
</evidence>
<accession>A0ABS5JY04</accession>
<dbReference type="EC" id="3.1.3.71" evidence="3 8"/>
<dbReference type="InterPro" id="IPR036702">
    <property type="entry name" value="ComB-like_sf"/>
</dbReference>
<name>A0ABS5JY04_9BACT</name>
<gene>
    <name evidence="8" type="primary">comB</name>
    <name evidence="9" type="ORF">KEM10_15800</name>
</gene>
<comment type="caution">
    <text evidence="9">The sequence shown here is derived from an EMBL/GenBank/DDBJ whole genome shotgun (WGS) entry which is preliminary data.</text>
</comment>
<keyword evidence="5 8" id="KW-0378">Hydrolase</keyword>
<keyword evidence="10" id="KW-1185">Reference proteome</keyword>
<evidence type="ECO:0000256" key="3">
    <source>
        <dbReference type="ARBA" id="ARBA00012953"/>
    </source>
</evidence>
<dbReference type="HAMAP" id="MF_00490">
    <property type="entry name" value="ComB"/>
    <property type="match status" value="1"/>
</dbReference>
<dbReference type="PANTHER" id="PTHR37311:SF1">
    <property type="entry name" value="2-PHOSPHOSULFOLACTATE PHOSPHATASE-RELATED"/>
    <property type="match status" value="1"/>
</dbReference>
<evidence type="ECO:0000256" key="1">
    <source>
        <dbReference type="ARBA" id="ARBA00001946"/>
    </source>
</evidence>
<evidence type="ECO:0000256" key="4">
    <source>
        <dbReference type="ARBA" id="ARBA00021948"/>
    </source>
</evidence>
<evidence type="ECO:0000313" key="10">
    <source>
        <dbReference type="Proteomes" id="UP000708576"/>
    </source>
</evidence>
<comment type="cofactor">
    <cofactor evidence="1 8">
        <name>Mg(2+)</name>
        <dbReference type="ChEBI" id="CHEBI:18420"/>
    </cofactor>
</comment>
<comment type="catalytic activity">
    <reaction evidence="7 8">
        <text>(2R)-O-phospho-3-sulfolactate + H2O = (2R)-3-sulfolactate + phosphate</text>
        <dbReference type="Rhea" id="RHEA:23416"/>
        <dbReference type="ChEBI" id="CHEBI:15377"/>
        <dbReference type="ChEBI" id="CHEBI:15597"/>
        <dbReference type="ChEBI" id="CHEBI:43474"/>
        <dbReference type="ChEBI" id="CHEBI:58738"/>
        <dbReference type="EC" id="3.1.3.71"/>
    </reaction>
</comment>